<keyword evidence="2" id="KW-1185">Reference proteome</keyword>
<evidence type="ECO:0008006" key="3">
    <source>
        <dbReference type="Google" id="ProtNLM"/>
    </source>
</evidence>
<name>A0AA41YQ52_9PROT</name>
<proteinExistence type="predicted"/>
<dbReference type="EMBL" id="JAPDNT010000024">
    <property type="protein sequence ID" value="MCW3476820.1"/>
    <property type="molecule type" value="Genomic_DNA"/>
</dbReference>
<comment type="caution">
    <text evidence="1">The sequence shown here is derived from an EMBL/GenBank/DDBJ whole genome shotgun (WGS) entry which is preliminary data.</text>
</comment>
<dbReference type="AlphaFoldDB" id="A0AA41YQ52"/>
<accession>A0AA41YQ52</accession>
<dbReference type="RefSeq" id="WP_264715657.1">
    <property type="nucleotide sequence ID" value="NZ_JAPDNT010000024.1"/>
</dbReference>
<evidence type="ECO:0000313" key="1">
    <source>
        <dbReference type="EMBL" id="MCW3476820.1"/>
    </source>
</evidence>
<sequence length="155" mass="15996">MAMELALIFPCMMVMFFGCFEVTQLVRAYMGLGVSTQSIADLLSRNSPNTAAQITDACNGGKLVMAPFNGSNLKAAMAVVANTAGKLSVTQQDTSCGSAAAITNATTIASALAPNAGDSVVIVQATYSYSAATSFLLPGSYTLSYVSYSRPRPGP</sequence>
<organism evidence="1 2">
    <name type="scientific">Limobrevibacterium gyesilva</name>
    <dbReference type="NCBI Taxonomy" id="2991712"/>
    <lineage>
        <taxon>Bacteria</taxon>
        <taxon>Pseudomonadati</taxon>
        <taxon>Pseudomonadota</taxon>
        <taxon>Alphaproteobacteria</taxon>
        <taxon>Acetobacterales</taxon>
        <taxon>Acetobacteraceae</taxon>
        <taxon>Limobrevibacterium</taxon>
    </lineage>
</organism>
<reference evidence="1" key="2">
    <citation type="submission" date="2022-10" db="EMBL/GenBank/DDBJ databases">
        <authorList>
            <person name="Trinh H.N."/>
        </authorList>
    </citation>
    <scope>NUCLEOTIDE SEQUENCE</scope>
    <source>
        <strain evidence="1">RN2-1</strain>
    </source>
</reference>
<evidence type="ECO:0000313" key="2">
    <source>
        <dbReference type="Proteomes" id="UP001165679"/>
    </source>
</evidence>
<dbReference type="Proteomes" id="UP001165679">
    <property type="component" value="Unassembled WGS sequence"/>
</dbReference>
<reference evidence="1" key="1">
    <citation type="submission" date="2022-09" db="EMBL/GenBank/DDBJ databases">
        <title>Rhodovastum sp. nov. RN2-1 isolated from soil in Seongnam, South Korea.</title>
        <authorList>
            <person name="Le N.T."/>
        </authorList>
    </citation>
    <scope>NUCLEOTIDE SEQUENCE</scope>
    <source>
        <strain evidence="1">RN2-1</strain>
    </source>
</reference>
<protein>
    <recommendedName>
        <fullName evidence="3">Pilus assembly protein</fullName>
    </recommendedName>
</protein>
<gene>
    <name evidence="1" type="ORF">OL599_19825</name>
</gene>